<dbReference type="InterPro" id="IPR036412">
    <property type="entry name" value="HAD-like_sf"/>
</dbReference>
<organism evidence="5 6">
    <name type="scientific">Candidatus Roizmanbacteria bacterium RIFCSPHIGHO2_12_FULL_33_9</name>
    <dbReference type="NCBI Taxonomy" id="1802045"/>
    <lineage>
        <taxon>Bacteria</taxon>
        <taxon>Candidatus Roizmaniibacteriota</taxon>
    </lineage>
</organism>
<comment type="caution">
    <text evidence="5">The sequence shown here is derived from an EMBL/GenBank/DDBJ whole genome shotgun (WGS) entry which is preliminary data.</text>
</comment>
<evidence type="ECO:0000256" key="2">
    <source>
        <dbReference type="ARBA" id="ARBA00006171"/>
    </source>
</evidence>
<dbReference type="Gene3D" id="1.10.150.240">
    <property type="entry name" value="Putative phosphatase, domain 2"/>
    <property type="match status" value="1"/>
</dbReference>
<dbReference type="InterPro" id="IPR023214">
    <property type="entry name" value="HAD_sf"/>
</dbReference>
<dbReference type="SUPFAM" id="SSF56784">
    <property type="entry name" value="HAD-like"/>
    <property type="match status" value="1"/>
</dbReference>
<evidence type="ECO:0000256" key="4">
    <source>
        <dbReference type="ARBA" id="ARBA00022842"/>
    </source>
</evidence>
<dbReference type="SFLD" id="SFLDS00003">
    <property type="entry name" value="Haloacid_Dehalogenase"/>
    <property type="match status" value="1"/>
</dbReference>
<dbReference type="EMBL" id="MFZV01000044">
    <property type="protein sequence ID" value="OGK30470.1"/>
    <property type="molecule type" value="Genomic_DNA"/>
</dbReference>
<dbReference type="Pfam" id="PF13419">
    <property type="entry name" value="HAD_2"/>
    <property type="match status" value="1"/>
</dbReference>
<dbReference type="PANTHER" id="PTHR46193:SF9">
    <property type="entry name" value="HALOACID DEHALOGENASE-LIKE HYDROLASE DOMAIN-CONTAINING PROTEIN SGPP"/>
    <property type="match status" value="1"/>
</dbReference>
<dbReference type="AlphaFoldDB" id="A0A1F7HGV4"/>
<name>A0A1F7HGV4_9BACT</name>
<dbReference type="GO" id="GO:0046872">
    <property type="term" value="F:metal ion binding"/>
    <property type="evidence" value="ECO:0007669"/>
    <property type="project" value="UniProtKB-KW"/>
</dbReference>
<keyword evidence="4" id="KW-0460">Magnesium</keyword>
<dbReference type="InterPro" id="IPR051600">
    <property type="entry name" value="Beta-PGM-like"/>
</dbReference>
<dbReference type="CDD" id="cd07505">
    <property type="entry name" value="HAD_BPGM-like"/>
    <property type="match status" value="1"/>
</dbReference>
<protein>
    <recommendedName>
        <fullName evidence="7">HAD family hydrolase</fullName>
    </recommendedName>
</protein>
<sequence>MIKVIVFDLDGVLIDATEWHYEALNDALRLFGYEISREDHQRVYNGLPTIKKLELLTKEQGLPVGLYKSIQVMKRRFTDEKVAVHCRPSYEKQLLLTNLKRAGFRLAACSNAQKYSVVNMLQRAQIDQFFEIILGNDEGWMPKPSPDMYIALFEKLKVSPKETLVVEDSPHGIEAARASGAHVITVRGFEEVNLSLFEDIV</sequence>
<proteinExistence type="inferred from homology"/>
<dbReference type="InterPro" id="IPR041492">
    <property type="entry name" value="HAD_2"/>
</dbReference>
<dbReference type="Proteomes" id="UP000177199">
    <property type="component" value="Unassembled WGS sequence"/>
</dbReference>
<dbReference type="GO" id="GO:0003824">
    <property type="term" value="F:catalytic activity"/>
    <property type="evidence" value="ECO:0007669"/>
    <property type="project" value="UniProtKB-ARBA"/>
</dbReference>
<evidence type="ECO:0000256" key="3">
    <source>
        <dbReference type="ARBA" id="ARBA00022723"/>
    </source>
</evidence>
<keyword evidence="3" id="KW-0479">Metal-binding</keyword>
<reference evidence="5 6" key="1">
    <citation type="journal article" date="2016" name="Nat. Commun.">
        <title>Thousands of microbial genomes shed light on interconnected biogeochemical processes in an aquifer system.</title>
        <authorList>
            <person name="Anantharaman K."/>
            <person name="Brown C.T."/>
            <person name="Hug L.A."/>
            <person name="Sharon I."/>
            <person name="Castelle C.J."/>
            <person name="Probst A.J."/>
            <person name="Thomas B.C."/>
            <person name="Singh A."/>
            <person name="Wilkins M.J."/>
            <person name="Karaoz U."/>
            <person name="Brodie E.L."/>
            <person name="Williams K.H."/>
            <person name="Hubbard S.S."/>
            <person name="Banfield J.F."/>
        </authorList>
    </citation>
    <scope>NUCLEOTIDE SEQUENCE [LARGE SCALE GENOMIC DNA]</scope>
</reference>
<dbReference type="InterPro" id="IPR023198">
    <property type="entry name" value="PGP-like_dom2"/>
</dbReference>
<comment type="cofactor">
    <cofactor evidence="1">
        <name>Mg(2+)</name>
        <dbReference type="ChEBI" id="CHEBI:18420"/>
    </cofactor>
</comment>
<comment type="similarity">
    <text evidence="2">Belongs to the HAD-like hydrolase superfamily. CbbY/CbbZ/Gph/YieH family.</text>
</comment>
<accession>A0A1F7HGV4</accession>
<evidence type="ECO:0000256" key="1">
    <source>
        <dbReference type="ARBA" id="ARBA00001946"/>
    </source>
</evidence>
<evidence type="ECO:0000313" key="5">
    <source>
        <dbReference type="EMBL" id="OGK30470.1"/>
    </source>
</evidence>
<dbReference type="NCBIfam" id="TIGR01509">
    <property type="entry name" value="HAD-SF-IA-v3"/>
    <property type="match status" value="1"/>
</dbReference>
<dbReference type="InterPro" id="IPR006439">
    <property type="entry name" value="HAD-SF_hydro_IA"/>
</dbReference>
<evidence type="ECO:0000313" key="6">
    <source>
        <dbReference type="Proteomes" id="UP000177199"/>
    </source>
</evidence>
<dbReference type="SFLD" id="SFLDG01129">
    <property type="entry name" value="C1.5:_HAD__Beta-PGM__Phosphata"/>
    <property type="match status" value="1"/>
</dbReference>
<dbReference type="Gene3D" id="3.40.50.1000">
    <property type="entry name" value="HAD superfamily/HAD-like"/>
    <property type="match status" value="1"/>
</dbReference>
<dbReference type="PANTHER" id="PTHR46193">
    <property type="entry name" value="6-PHOSPHOGLUCONATE PHOSPHATASE"/>
    <property type="match status" value="1"/>
</dbReference>
<dbReference type="PRINTS" id="PR00413">
    <property type="entry name" value="HADHALOGNASE"/>
</dbReference>
<gene>
    <name evidence="5" type="ORF">A3F29_00505</name>
</gene>
<evidence type="ECO:0008006" key="7">
    <source>
        <dbReference type="Google" id="ProtNLM"/>
    </source>
</evidence>